<evidence type="ECO:0000313" key="3">
    <source>
        <dbReference type="Proteomes" id="UP000199594"/>
    </source>
</evidence>
<dbReference type="PANTHER" id="PTHR45663">
    <property type="entry name" value="GEO12009P1"/>
    <property type="match status" value="1"/>
</dbReference>
<dbReference type="InterPro" id="IPR013766">
    <property type="entry name" value="Thioredoxin_domain"/>
</dbReference>
<evidence type="ECO:0000259" key="1">
    <source>
        <dbReference type="Pfam" id="PF00085"/>
    </source>
</evidence>
<dbReference type="GO" id="GO:0015035">
    <property type="term" value="F:protein-disulfide reductase activity"/>
    <property type="evidence" value="ECO:0007669"/>
    <property type="project" value="TreeGrafter"/>
</dbReference>
<dbReference type="AlphaFoldDB" id="A0A1I7BM96"/>
<protein>
    <submittedName>
        <fullName evidence="2">Thioredoxin</fullName>
    </submittedName>
</protein>
<name>A0A1I7BM96_9GAMM</name>
<dbReference type="SUPFAM" id="SSF52833">
    <property type="entry name" value="Thioredoxin-like"/>
    <property type="match status" value="1"/>
</dbReference>
<dbReference type="Gene3D" id="3.40.30.10">
    <property type="entry name" value="Glutaredoxin"/>
    <property type="match status" value="1"/>
</dbReference>
<dbReference type="PANTHER" id="PTHR45663:SF40">
    <property type="entry name" value="THIOREDOXIN 2"/>
    <property type="match status" value="1"/>
</dbReference>
<dbReference type="CDD" id="cd02947">
    <property type="entry name" value="TRX_family"/>
    <property type="match status" value="1"/>
</dbReference>
<dbReference type="Pfam" id="PF00085">
    <property type="entry name" value="Thioredoxin"/>
    <property type="match status" value="1"/>
</dbReference>
<organism evidence="2 3">
    <name type="scientific">Halomonas saccharevitans</name>
    <dbReference type="NCBI Taxonomy" id="416872"/>
    <lineage>
        <taxon>Bacteria</taxon>
        <taxon>Pseudomonadati</taxon>
        <taxon>Pseudomonadota</taxon>
        <taxon>Gammaproteobacteria</taxon>
        <taxon>Oceanospirillales</taxon>
        <taxon>Halomonadaceae</taxon>
        <taxon>Halomonas</taxon>
    </lineage>
</organism>
<reference evidence="2 3" key="1">
    <citation type="submission" date="2016-10" db="EMBL/GenBank/DDBJ databases">
        <authorList>
            <person name="de Groot N.N."/>
        </authorList>
    </citation>
    <scope>NUCLEOTIDE SEQUENCE [LARGE SCALE GENOMIC DNA]</scope>
    <source>
        <strain evidence="2 3">CGMCC 1.6493</strain>
    </source>
</reference>
<feature type="domain" description="Thioredoxin" evidence="1">
    <location>
        <begin position="2"/>
        <end position="64"/>
    </location>
</feature>
<dbReference type="Proteomes" id="UP000199594">
    <property type="component" value="Unassembled WGS sequence"/>
</dbReference>
<sequence>MWSAYARELEPRLRFAKLNTEEQQALAARFGIRSIPTLIVFRGGGEVARQPGLLQGPQLRQWLQPYLA</sequence>
<gene>
    <name evidence="2" type="ORF">SAMN04487956_1282</name>
</gene>
<accession>A0A1I7BM96</accession>
<dbReference type="GO" id="GO:0005829">
    <property type="term" value="C:cytosol"/>
    <property type="evidence" value="ECO:0007669"/>
    <property type="project" value="TreeGrafter"/>
</dbReference>
<dbReference type="RefSeq" id="WP_425431933.1">
    <property type="nucleotide sequence ID" value="NZ_FPAQ01000028.1"/>
</dbReference>
<dbReference type="InterPro" id="IPR036249">
    <property type="entry name" value="Thioredoxin-like_sf"/>
</dbReference>
<dbReference type="EMBL" id="FPAQ01000028">
    <property type="protein sequence ID" value="SFT88324.1"/>
    <property type="molecule type" value="Genomic_DNA"/>
</dbReference>
<evidence type="ECO:0000313" key="2">
    <source>
        <dbReference type="EMBL" id="SFT88324.1"/>
    </source>
</evidence>
<proteinExistence type="predicted"/>